<proteinExistence type="predicted"/>
<dbReference type="AlphaFoldDB" id="A0A2I0UZX9"/>
<evidence type="ECO:0000313" key="2">
    <source>
        <dbReference type="Proteomes" id="UP000234956"/>
    </source>
</evidence>
<organism evidence="1 2">
    <name type="scientific">Lysinibacillus fusiformis</name>
    <dbReference type="NCBI Taxonomy" id="28031"/>
    <lineage>
        <taxon>Bacteria</taxon>
        <taxon>Bacillati</taxon>
        <taxon>Bacillota</taxon>
        <taxon>Bacilli</taxon>
        <taxon>Bacillales</taxon>
        <taxon>Bacillaceae</taxon>
        <taxon>Lysinibacillus</taxon>
    </lineage>
</organism>
<dbReference type="EMBL" id="PDFK01000003">
    <property type="protein sequence ID" value="PKU51579.1"/>
    <property type="molecule type" value="Genomic_DNA"/>
</dbReference>
<gene>
    <name evidence="1" type="ORF">CRI88_12830</name>
</gene>
<sequence length="68" mass="7442">MKHVVGQHLDPIAIQAGKTMDIGYCECPLIKKALQKYGIGNANLSMGLVIATAKLVEYHWVPNQLNGH</sequence>
<accession>A0A2I0UZX9</accession>
<comment type="caution">
    <text evidence="1">The sequence shown here is derived from an EMBL/GenBank/DDBJ whole genome shotgun (WGS) entry which is preliminary data.</text>
</comment>
<name>A0A2I0UZX9_9BACI</name>
<protein>
    <submittedName>
        <fullName evidence="1">Uncharacterized protein</fullName>
    </submittedName>
</protein>
<dbReference type="Proteomes" id="UP000234956">
    <property type="component" value="Unassembled WGS sequence"/>
</dbReference>
<reference evidence="1 2" key="1">
    <citation type="submission" date="2017-10" db="EMBL/GenBank/DDBJ databases">
        <title>Draft genome of Lysinibacillus fusiformis strain Juneja, a laboratory-derived pathogen of Drosophila melanogaster.</title>
        <authorList>
            <person name="Smith B.R."/>
            <person name="Unckless R.L."/>
        </authorList>
    </citation>
    <scope>NUCLEOTIDE SEQUENCE [LARGE SCALE GENOMIC DNA]</scope>
    <source>
        <strain evidence="1 2">Juneja</strain>
    </source>
</reference>
<evidence type="ECO:0000313" key="1">
    <source>
        <dbReference type="EMBL" id="PKU51579.1"/>
    </source>
</evidence>